<feature type="domain" description="Putative ER transporter 6TM N-terminal" evidence="8">
    <location>
        <begin position="57"/>
        <end position="557"/>
    </location>
</feature>
<feature type="transmembrane region" description="Helical" evidence="6">
    <location>
        <begin position="784"/>
        <end position="802"/>
    </location>
</feature>
<evidence type="ECO:0000259" key="8">
    <source>
        <dbReference type="Pfam" id="PF10337"/>
    </source>
</evidence>
<dbReference type="OrthoDB" id="2274698at2759"/>
<feature type="transmembrane region" description="Helical" evidence="6">
    <location>
        <begin position="753"/>
        <end position="772"/>
    </location>
</feature>
<dbReference type="InterPro" id="IPR049453">
    <property type="entry name" value="Memb_transporter_dom"/>
</dbReference>
<keyword evidence="2 6" id="KW-0812">Transmembrane</keyword>
<feature type="compositionally biased region" description="Low complexity" evidence="5">
    <location>
        <begin position="404"/>
        <end position="415"/>
    </location>
</feature>
<evidence type="ECO:0000256" key="4">
    <source>
        <dbReference type="ARBA" id="ARBA00023136"/>
    </source>
</evidence>
<feature type="transmembrane region" description="Helical" evidence="6">
    <location>
        <begin position="162"/>
        <end position="186"/>
    </location>
</feature>
<keyword evidence="3 6" id="KW-1133">Transmembrane helix</keyword>
<organism evidence="10 11">
    <name type="scientific">Candolleomyces aberdarensis</name>
    <dbReference type="NCBI Taxonomy" id="2316362"/>
    <lineage>
        <taxon>Eukaryota</taxon>
        <taxon>Fungi</taxon>
        <taxon>Dikarya</taxon>
        <taxon>Basidiomycota</taxon>
        <taxon>Agaricomycotina</taxon>
        <taxon>Agaricomycetes</taxon>
        <taxon>Agaricomycetidae</taxon>
        <taxon>Agaricales</taxon>
        <taxon>Agaricineae</taxon>
        <taxon>Psathyrellaceae</taxon>
        <taxon>Candolleomyces</taxon>
    </lineage>
</organism>
<feature type="compositionally biased region" description="Basic and acidic residues" evidence="5">
    <location>
        <begin position="383"/>
        <end position="392"/>
    </location>
</feature>
<feature type="transmembrane region" description="Helical" evidence="6">
    <location>
        <begin position="195"/>
        <end position="221"/>
    </location>
</feature>
<dbReference type="Pfam" id="PF13515">
    <property type="entry name" value="FUSC_2"/>
    <property type="match status" value="1"/>
</dbReference>
<keyword evidence="11" id="KW-1185">Reference proteome</keyword>
<sequence length="1148" mass="127170">SSTRQKMEEEEARGRTRRRKPDVRIDTKPSVITTGSGGSSSSSSIWKLEFKVPSRFKWIQDNLNWSSLKPVIRCSLAAWISTVLFAIPRVGQRLGMASYLILIASFLSPPSDPFVAVVERELLILFFACLAWAWSCLGIKLASLSRSHVDYSVSFADVINGAYIEAAPSVIIGVFIGVGSTFFLFIKARLGPGPYLFACIFACISLDITLTTAVFFPYPYYTTGQSIVIPLAAHSAIALVLSLTVFPLTISALYTTRLQAVLAPLSSVLEQHVTLLQSTTGTPEFDKLVEDAISTAKKSEGGLLNVAAAARLLPNDLTVSRFSPTDFQAFQGFARRITGRVQGMGMYFSLIDPSKQKFPVTPGTSVAPTPTPGSPASRSRQPSVERGEKKDGSQASTPKSSRALSPLHSPTLSSSHPHKASHHHPHFHLPHQILHQSLTNLSLRRRRRVEHVVGVFESQKYLNLEAKHFRDPRQEEWVQMETELLSEGCVPLLRECSSGIKTVDSWLKHVRHGRFNCFRRTKKENTRARLVEQVVEVQSSLSAALSEFREHGRLRVIEPYHPVVGEPGDDENGHRELPPHRHLFHCYVYQYHLIQTASVILEMLEEVVKLEEKRTKVRFWAPVPHIFRWGPHDVPENADHNDDDDPDVIQGLHPVDPESTGDLGLPNKRDPDALPPRNALELIMNTVYHALNGITTGNSLFAIKAGLISVALCLPYLIQDSAAYAFRHSWAWAMIMGQLTLARFRGDTTFGLAARIIATFSGGLVGMVTWYISAGSGRGSPYSLAVVCGVCFPFFFMVRLYCPIPPMTNIVAFVTAILVLGYSYQSTHQFVPAPQGVGWDVAWRRFVLVTIGVVAAFFGSMLPPNMTLRRYQRSLLSTTCTELGTIYCSIITFATYTPRTQAKMDEIISSLVATRAKLNRSSALSTNIVYEFSLRGRWPKKRYQQVLELQLAIAYSLSHLMSVMEHLEPSWTRAFLKRARFLDPDFQGDVLAVISMISSSLRTGNPLPQVTPCPLLDRFMMRYHGLDVIHQDSEEDYGLPRLLTLDTLKDEQYLMFCVGISVAYRIMNRLDRLMLATKEIVGEQYHIHGVGVGAWNLDSPPGQGQGSGSGSGAGFPLSPSLTSQRGANTSAGVSFGVAAGAQTPVKEV</sequence>
<dbReference type="Pfam" id="PF10337">
    <property type="entry name" value="ArAE_2_N"/>
    <property type="match status" value="1"/>
</dbReference>
<name>A0A4Q2D1J4_9AGAR</name>
<feature type="non-terminal residue" evidence="10">
    <location>
        <position position="1"/>
    </location>
</feature>
<gene>
    <name evidence="10" type="ORF">EST38_g12775</name>
</gene>
<feature type="region of interest" description="Disordered" evidence="5">
    <location>
        <begin position="359"/>
        <end position="425"/>
    </location>
</feature>
<dbReference type="Pfam" id="PF10334">
    <property type="entry name" value="BRE4"/>
    <property type="match status" value="1"/>
</dbReference>
<feature type="compositionally biased region" description="Gly residues" evidence="5">
    <location>
        <begin position="1103"/>
        <end position="1113"/>
    </location>
</feature>
<evidence type="ECO:0000256" key="3">
    <source>
        <dbReference type="ARBA" id="ARBA00022989"/>
    </source>
</evidence>
<feature type="compositionally biased region" description="Polar residues" evidence="5">
    <location>
        <begin position="393"/>
        <end position="403"/>
    </location>
</feature>
<feature type="region of interest" description="Disordered" evidence="5">
    <location>
        <begin position="634"/>
        <end position="670"/>
    </location>
</feature>
<proteinExistence type="predicted"/>
<dbReference type="STRING" id="2316362.A0A4Q2D1J4"/>
<feature type="compositionally biased region" description="Polar residues" evidence="5">
    <location>
        <begin position="362"/>
        <end position="382"/>
    </location>
</feature>
<evidence type="ECO:0000256" key="2">
    <source>
        <dbReference type="ARBA" id="ARBA00022692"/>
    </source>
</evidence>
<feature type="domain" description="DUF2421" evidence="7">
    <location>
        <begin position="867"/>
        <end position="1085"/>
    </location>
</feature>
<evidence type="ECO:0008006" key="12">
    <source>
        <dbReference type="Google" id="ProtNLM"/>
    </source>
</evidence>
<accession>A0A4Q2D1J4</accession>
<evidence type="ECO:0000256" key="5">
    <source>
        <dbReference type="SAM" id="MobiDB-lite"/>
    </source>
</evidence>
<dbReference type="PANTHER" id="PTHR37994:SF1">
    <property type="entry name" value="ER TRANSPORTER 6TM N-TERMINAL DOMAIN-CONTAINING PROTEIN"/>
    <property type="match status" value="1"/>
</dbReference>
<feature type="transmembrane region" description="Helical" evidence="6">
    <location>
        <begin position="875"/>
        <end position="896"/>
    </location>
</feature>
<feature type="transmembrane region" description="Helical" evidence="6">
    <location>
        <begin position="122"/>
        <end position="142"/>
    </location>
</feature>
<evidence type="ECO:0000313" key="11">
    <source>
        <dbReference type="Proteomes" id="UP000290288"/>
    </source>
</evidence>
<feature type="compositionally biased region" description="Basic residues" evidence="5">
    <location>
        <begin position="416"/>
        <end position="425"/>
    </location>
</feature>
<dbReference type="GO" id="GO:0016020">
    <property type="term" value="C:membrane"/>
    <property type="evidence" value="ECO:0007669"/>
    <property type="project" value="UniProtKB-SubCell"/>
</dbReference>
<protein>
    <recommendedName>
        <fullName evidence="12">ER transporter 6TM N-terminal domain-containing protein</fullName>
    </recommendedName>
</protein>
<evidence type="ECO:0000259" key="7">
    <source>
        <dbReference type="Pfam" id="PF10334"/>
    </source>
</evidence>
<dbReference type="EMBL" id="SDEE01001021">
    <property type="protein sequence ID" value="RXW13077.1"/>
    <property type="molecule type" value="Genomic_DNA"/>
</dbReference>
<comment type="subcellular location">
    <subcellularLocation>
        <location evidence="1">Membrane</location>
        <topology evidence="1">Multi-pass membrane protein</topology>
    </subcellularLocation>
</comment>
<feature type="region of interest" description="Disordered" evidence="5">
    <location>
        <begin position="1"/>
        <end position="42"/>
    </location>
</feature>
<evidence type="ECO:0000313" key="10">
    <source>
        <dbReference type="EMBL" id="RXW13077.1"/>
    </source>
</evidence>
<dbReference type="PANTHER" id="PTHR37994">
    <property type="entry name" value="ARAE_2_N DOMAIN-CONTAINING PROTEIN-RELATED"/>
    <property type="match status" value="1"/>
</dbReference>
<keyword evidence="4 6" id="KW-0472">Membrane</keyword>
<evidence type="ECO:0000259" key="9">
    <source>
        <dbReference type="Pfam" id="PF13515"/>
    </source>
</evidence>
<feature type="transmembrane region" description="Helical" evidence="6">
    <location>
        <begin position="227"/>
        <end position="250"/>
    </location>
</feature>
<evidence type="ECO:0000256" key="1">
    <source>
        <dbReference type="ARBA" id="ARBA00004141"/>
    </source>
</evidence>
<dbReference type="InterPro" id="IPR018823">
    <property type="entry name" value="ArAE_2_N"/>
</dbReference>
<feature type="transmembrane region" description="Helical" evidence="6">
    <location>
        <begin position="809"/>
        <end position="825"/>
    </location>
</feature>
<reference evidence="10 11" key="1">
    <citation type="submission" date="2019-01" db="EMBL/GenBank/DDBJ databases">
        <title>Draft genome sequence of Psathyrella aberdarensis IHI B618.</title>
        <authorList>
            <person name="Buettner E."/>
            <person name="Kellner H."/>
        </authorList>
    </citation>
    <scope>NUCLEOTIDE SEQUENCE [LARGE SCALE GENOMIC DNA]</scope>
    <source>
        <strain evidence="10 11">IHI B618</strain>
    </source>
</reference>
<comment type="caution">
    <text evidence="10">The sequence shown here is derived from an EMBL/GenBank/DDBJ whole genome shotgun (WGS) entry which is preliminary data.</text>
</comment>
<dbReference type="AlphaFoldDB" id="A0A4Q2D1J4"/>
<feature type="transmembrane region" description="Helical" evidence="6">
    <location>
        <begin position="845"/>
        <end position="863"/>
    </location>
</feature>
<dbReference type="Proteomes" id="UP000290288">
    <property type="component" value="Unassembled WGS sequence"/>
</dbReference>
<evidence type="ECO:0000256" key="6">
    <source>
        <dbReference type="SAM" id="Phobius"/>
    </source>
</evidence>
<dbReference type="InterPro" id="IPR018820">
    <property type="entry name" value="BRE4-related_DUF2421"/>
</dbReference>
<feature type="region of interest" description="Disordered" evidence="5">
    <location>
        <begin position="1098"/>
        <end position="1128"/>
    </location>
</feature>
<feature type="domain" description="Integral membrane bound transporter" evidence="9">
    <location>
        <begin position="728"/>
        <end position="858"/>
    </location>
</feature>